<feature type="non-terminal residue" evidence="1">
    <location>
        <position position="1"/>
    </location>
</feature>
<name>D3ADR2_9FIRM</name>
<accession>D3ADR2</accession>
<evidence type="ECO:0000313" key="1">
    <source>
        <dbReference type="EMBL" id="EFD00049.1"/>
    </source>
</evidence>
<dbReference type="Proteomes" id="UP000004968">
    <property type="component" value="Unassembled WGS sequence"/>
</dbReference>
<organism evidence="1 2">
    <name type="scientific">Hungatella hathewayi DSM 13479</name>
    <dbReference type="NCBI Taxonomy" id="566550"/>
    <lineage>
        <taxon>Bacteria</taxon>
        <taxon>Bacillati</taxon>
        <taxon>Bacillota</taxon>
        <taxon>Clostridia</taxon>
        <taxon>Lachnospirales</taxon>
        <taxon>Lachnospiraceae</taxon>
        <taxon>Hungatella</taxon>
    </lineage>
</organism>
<dbReference type="AlphaFoldDB" id="D3ADR2"/>
<sequence>WTIITSILEKVNHFSVFHQKRTGLEESLSQFFIQCMQKRLCHAYTFS</sequence>
<comment type="caution">
    <text evidence="1">The sequence shown here is derived from an EMBL/GenBank/DDBJ whole genome shotgun (WGS) entry which is preliminary data.</text>
</comment>
<reference evidence="1 2" key="1">
    <citation type="submission" date="2010-01" db="EMBL/GenBank/DDBJ databases">
        <authorList>
            <person name="Weinstock G."/>
            <person name="Sodergren E."/>
            <person name="Clifton S."/>
            <person name="Fulton L."/>
            <person name="Fulton B."/>
            <person name="Courtney L."/>
            <person name="Fronick C."/>
            <person name="Harrison M."/>
            <person name="Strong C."/>
            <person name="Farmer C."/>
            <person name="Delahaunty K."/>
            <person name="Markovic C."/>
            <person name="Hall O."/>
            <person name="Minx P."/>
            <person name="Tomlinson C."/>
            <person name="Mitreva M."/>
            <person name="Nelson J."/>
            <person name="Hou S."/>
            <person name="Wollam A."/>
            <person name="Pepin K.H."/>
            <person name="Johnson M."/>
            <person name="Bhonagiri V."/>
            <person name="Nash W.E."/>
            <person name="Warren W."/>
            <person name="Chinwalla A."/>
            <person name="Mardis E.R."/>
            <person name="Wilson R.K."/>
        </authorList>
    </citation>
    <scope>NUCLEOTIDE SEQUENCE [LARGE SCALE GENOMIC DNA]</scope>
    <source>
        <strain evidence="1 2">DSM 13479</strain>
    </source>
</reference>
<evidence type="ECO:0000313" key="2">
    <source>
        <dbReference type="Proteomes" id="UP000004968"/>
    </source>
</evidence>
<gene>
    <name evidence="1" type="ORF">CLOSTHATH_01740</name>
</gene>
<proteinExistence type="predicted"/>
<dbReference type="HOGENOM" id="CLU_3161649_0_0_9"/>
<dbReference type="EMBL" id="ACIO01000128">
    <property type="protein sequence ID" value="EFD00049.1"/>
    <property type="molecule type" value="Genomic_DNA"/>
</dbReference>
<protein>
    <submittedName>
        <fullName evidence="1">Uncharacterized protein</fullName>
    </submittedName>
</protein>